<proteinExistence type="predicted"/>
<organism evidence="2 3">
    <name type="scientific">Mytilus coruscus</name>
    <name type="common">Sea mussel</name>
    <dbReference type="NCBI Taxonomy" id="42192"/>
    <lineage>
        <taxon>Eukaryota</taxon>
        <taxon>Metazoa</taxon>
        <taxon>Spiralia</taxon>
        <taxon>Lophotrochozoa</taxon>
        <taxon>Mollusca</taxon>
        <taxon>Bivalvia</taxon>
        <taxon>Autobranchia</taxon>
        <taxon>Pteriomorphia</taxon>
        <taxon>Mytilida</taxon>
        <taxon>Mytiloidea</taxon>
        <taxon>Mytilidae</taxon>
        <taxon>Mytilinae</taxon>
        <taxon>Mytilus</taxon>
    </lineage>
</organism>
<evidence type="ECO:0000313" key="2">
    <source>
        <dbReference type="EMBL" id="CAC5389389.1"/>
    </source>
</evidence>
<dbReference type="Proteomes" id="UP000507470">
    <property type="component" value="Unassembled WGS sequence"/>
</dbReference>
<evidence type="ECO:0000256" key="1">
    <source>
        <dbReference type="SAM" id="MobiDB-lite"/>
    </source>
</evidence>
<accession>A0A6J8C2W0</accession>
<dbReference type="EMBL" id="CACVKT020004335">
    <property type="protein sequence ID" value="CAC5389389.1"/>
    <property type="molecule type" value="Genomic_DNA"/>
</dbReference>
<dbReference type="AlphaFoldDB" id="A0A6J8C2W0"/>
<feature type="compositionally biased region" description="Basic and acidic residues" evidence="1">
    <location>
        <begin position="433"/>
        <end position="447"/>
    </location>
</feature>
<dbReference type="OrthoDB" id="10393770at2759"/>
<sequence>MLIIFDKNSNRLDKHEHQKQGLCCLKANKNVKLTDLDLTFIRFFLVNFCHEVFWECHLRYVKKTFSDFLDKSVHKVYHLSVNNISCCKCNLDRDIPVKRINESQFEILFKKEGTPCQAYCSCVYKINSGITLPLLLDRDKDLTTELTRYFCLCHKYLEDITAIRNLIAHASSECSVNDDIFLQFWDTTADNIIGIAKALDLHNDYDAKLKELRNECSNSYCQTCLVDLIKKTDHVTPEILQKIDDSAEEKETQFDVIMACMNDFHIDKCTENESSNERPDRFICGKCNVIFTHLDEFCVHKENCCKREKKKTEQDPSKKITFLMKMIGADTRWTIDVMKMFLGEPDCFNTDKIDVRLLESSCLIVWAESSQSDIECAKQLKDNCIKFTQNMFHKCSLESNEAVQINVTVKCSELFEESTNDDADHLECGKCGQRRRENKQDESKGDIRSAPNSKQSRTGRISKEEENFLRIAVLIIRVASAAVRITFIKEFHGNALQKTLFEDPTVLVSTAQEKIMSQYDLQQIILHGRSGLASLYSFSLKLMIWLIRYRTPSDEYRGLLR</sequence>
<feature type="compositionally biased region" description="Polar residues" evidence="1">
    <location>
        <begin position="450"/>
        <end position="459"/>
    </location>
</feature>
<evidence type="ECO:0008006" key="4">
    <source>
        <dbReference type="Google" id="ProtNLM"/>
    </source>
</evidence>
<protein>
    <recommendedName>
        <fullName evidence="4">DZIP3-like HEPN domain-containing protein</fullName>
    </recommendedName>
</protein>
<keyword evidence="3" id="KW-1185">Reference proteome</keyword>
<evidence type="ECO:0000313" key="3">
    <source>
        <dbReference type="Proteomes" id="UP000507470"/>
    </source>
</evidence>
<name>A0A6J8C2W0_MYTCO</name>
<reference evidence="2 3" key="1">
    <citation type="submission" date="2020-06" db="EMBL/GenBank/DDBJ databases">
        <authorList>
            <person name="Li R."/>
            <person name="Bekaert M."/>
        </authorList>
    </citation>
    <scope>NUCLEOTIDE SEQUENCE [LARGE SCALE GENOMIC DNA]</scope>
    <source>
        <strain evidence="3">wild</strain>
    </source>
</reference>
<gene>
    <name evidence="2" type="ORF">MCOR_24553</name>
</gene>
<feature type="region of interest" description="Disordered" evidence="1">
    <location>
        <begin position="433"/>
        <end position="460"/>
    </location>
</feature>